<comment type="similarity">
    <text evidence="1">Belongs to the DNA polymerase type-B family.</text>
</comment>
<dbReference type="GO" id="GO:0000166">
    <property type="term" value="F:nucleotide binding"/>
    <property type="evidence" value="ECO:0007669"/>
    <property type="project" value="InterPro"/>
</dbReference>
<dbReference type="PANTHER" id="PTHR33568:SF3">
    <property type="entry name" value="DNA-DIRECTED DNA POLYMERASE"/>
    <property type="match status" value="1"/>
</dbReference>
<dbReference type="SUPFAM" id="SSF56672">
    <property type="entry name" value="DNA/RNA polymerases"/>
    <property type="match status" value="1"/>
</dbReference>
<dbReference type="InterPro" id="IPR004868">
    <property type="entry name" value="DNA-dir_DNA_pol_B_mt/vir"/>
</dbReference>
<evidence type="ECO:0000256" key="3">
    <source>
        <dbReference type="ARBA" id="ARBA00022679"/>
    </source>
</evidence>
<dbReference type="InterPro" id="IPR023211">
    <property type="entry name" value="DNA_pol_palm_dom_sf"/>
</dbReference>
<gene>
    <name evidence="10" type="ORF">GcM1_212032</name>
</gene>
<keyword evidence="6" id="KW-0239">DNA-directed DNA polymerase</keyword>
<evidence type="ECO:0000256" key="6">
    <source>
        <dbReference type="ARBA" id="ARBA00022932"/>
    </source>
</evidence>
<keyword evidence="3" id="KW-0808">Transferase</keyword>
<evidence type="ECO:0000256" key="7">
    <source>
        <dbReference type="ARBA" id="ARBA00023125"/>
    </source>
</evidence>
<evidence type="ECO:0000256" key="5">
    <source>
        <dbReference type="ARBA" id="ARBA00022705"/>
    </source>
</evidence>
<dbReference type="InterPro" id="IPR043502">
    <property type="entry name" value="DNA/RNA_pol_sf"/>
</dbReference>
<keyword evidence="4" id="KW-0548">Nucleotidyltransferase</keyword>
<name>A0A420IUS5_9PEZI</name>
<evidence type="ECO:0000256" key="4">
    <source>
        <dbReference type="ARBA" id="ARBA00022695"/>
    </source>
</evidence>
<dbReference type="Proteomes" id="UP000285326">
    <property type="component" value="Unassembled WGS sequence"/>
</dbReference>
<reference evidence="10 11" key="1">
    <citation type="journal article" date="2018" name="BMC Genomics">
        <title>Comparative genome analyses reveal sequence features reflecting distinct modes of host-adaptation between dicot and monocot powdery mildew.</title>
        <authorList>
            <person name="Wu Y."/>
            <person name="Ma X."/>
            <person name="Pan Z."/>
            <person name="Kale S.D."/>
            <person name="Song Y."/>
            <person name="King H."/>
            <person name="Zhang Q."/>
            <person name="Presley C."/>
            <person name="Deng X."/>
            <person name="Wei C.I."/>
            <person name="Xiao S."/>
        </authorList>
    </citation>
    <scope>NUCLEOTIDE SEQUENCE [LARGE SCALE GENOMIC DNA]</scope>
    <source>
        <strain evidence="10">UMSG1</strain>
    </source>
</reference>
<feature type="domain" description="DNA-directed DNA polymerase family B mitochondria/virus" evidence="9">
    <location>
        <begin position="1"/>
        <end position="283"/>
    </location>
</feature>
<evidence type="ECO:0000256" key="1">
    <source>
        <dbReference type="ARBA" id="ARBA00005755"/>
    </source>
</evidence>
<sequence>MSSFNKSIYDKYQVNTTNVRSYSALSKRVYTSKFYKETGVKIPVISGYIEMIIRKGYYGGLVDVVEHLVENAYKYDANSHYPAAMLNDMPVGDPVISDEKDINKLFGFAKAKVTAPSEEILKHATLPLRDSNGVISCPRGTFEGVWFTEELKDNISRGYHVEILESVVFKRGKGLFEKFIQNLFSSKAKAKLEGDTIGELIYKLLMNSFYGKSGQLEVDNTYTMIETDKIEEYGKKHDYDLSQEFDKLTLLRESARSMDPGILKLLNPKNKSKENKVSNATKSLEENTILPDQRKRGVKSSVGIAAAITAYARISLNRFKNLPDNKYLGGDTDSAIMQFPLAEGFVGPGLGMMKYEDDIKLGLFADKKLYYAVNSEGKENIKSRGVGKDFNRKDILKLGHFLLMLAGHVVSVNKTKFVITKKGAVEIKNVSLDTKIQENTYKQVVTELEAYLANHNHPKFNMARYISSLRNISDTQMKVLLKTDSKDLLKLFYIKPIQKEGDNINVFSRVNTESLSLTIYHANRFKVVLHPKVRSTTQEKKTLTHPPP</sequence>
<evidence type="ECO:0000259" key="9">
    <source>
        <dbReference type="Pfam" id="PF03175"/>
    </source>
</evidence>
<dbReference type="GO" id="GO:0006260">
    <property type="term" value="P:DNA replication"/>
    <property type="evidence" value="ECO:0007669"/>
    <property type="project" value="UniProtKB-KW"/>
</dbReference>
<keyword evidence="5" id="KW-0235">DNA replication</keyword>
<evidence type="ECO:0000256" key="2">
    <source>
        <dbReference type="ARBA" id="ARBA00012417"/>
    </source>
</evidence>
<dbReference type="PANTHER" id="PTHR33568">
    <property type="entry name" value="DNA POLYMERASE"/>
    <property type="match status" value="1"/>
</dbReference>
<dbReference type="AlphaFoldDB" id="A0A420IUS5"/>
<dbReference type="Gene3D" id="3.90.1600.10">
    <property type="entry name" value="Palm domain of DNA polymerase"/>
    <property type="match status" value="2"/>
</dbReference>
<protein>
    <recommendedName>
        <fullName evidence="2">DNA-directed DNA polymerase</fullName>
        <ecNumber evidence="2">2.7.7.7</ecNumber>
    </recommendedName>
</protein>
<dbReference type="GO" id="GO:0003677">
    <property type="term" value="F:DNA binding"/>
    <property type="evidence" value="ECO:0007669"/>
    <property type="project" value="UniProtKB-KW"/>
</dbReference>
<evidence type="ECO:0000256" key="8">
    <source>
        <dbReference type="ARBA" id="ARBA00049244"/>
    </source>
</evidence>
<keyword evidence="7" id="KW-0238">DNA-binding</keyword>
<evidence type="ECO:0000313" key="10">
    <source>
        <dbReference type="EMBL" id="RKF78309.1"/>
    </source>
</evidence>
<dbReference type="EC" id="2.7.7.7" evidence="2"/>
<evidence type="ECO:0000313" key="11">
    <source>
        <dbReference type="Proteomes" id="UP000285326"/>
    </source>
</evidence>
<comment type="caution">
    <text evidence="10">The sequence shown here is derived from an EMBL/GenBank/DDBJ whole genome shotgun (WGS) entry which is preliminary data.</text>
</comment>
<comment type="catalytic activity">
    <reaction evidence="8">
        <text>DNA(n) + a 2'-deoxyribonucleoside 5'-triphosphate = DNA(n+1) + diphosphate</text>
        <dbReference type="Rhea" id="RHEA:22508"/>
        <dbReference type="Rhea" id="RHEA-COMP:17339"/>
        <dbReference type="Rhea" id="RHEA-COMP:17340"/>
        <dbReference type="ChEBI" id="CHEBI:33019"/>
        <dbReference type="ChEBI" id="CHEBI:61560"/>
        <dbReference type="ChEBI" id="CHEBI:173112"/>
        <dbReference type="EC" id="2.7.7.7"/>
    </reaction>
</comment>
<organism evidence="10 11">
    <name type="scientific">Golovinomyces cichoracearum</name>
    <dbReference type="NCBI Taxonomy" id="62708"/>
    <lineage>
        <taxon>Eukaryota</taxon>
        <taxon>Fungi</taxon>
        <taxon>Dikarya</taxon>
        <taxon>Ascomycota</taxon>
        <taxon>Pezizomycotina</taxon>
        <taxon>Leotiomycetes</taxon>
        <taxon>Erysiphales</taxon>
        <taxon>Erysiphaceae</taxon>
        <taxon>Golovinomyces</taxon>
    </lineage>
</organism>
<dbReference type="Pfam" id="PF03175">
    <property type="entry name" value="DNA_pol_B_2"/>
    <property type="match status" value="1"/>
</dbReference>
<accession>A0A420IUS5</accession>
<proteinExistence type="inferred from homology"/>
<dbReference type="GO" id="GO:0003887">
    <property type="term" value="F:DNA-directed DNA polymerase activity"/>
    <property type="evidence" value="ECO:0007669"/>
    <property type="project" value="UniProtKB-KW"/>
</dbReference>
<dbReference type="EMBL" id="MCBS01021251">
    <property type="protein sequence ID" value="RKF78309.1"/>
    <property type="molecule type" value="Genomic_DNA"/>
</dbReference>